<name>A0A1D3CSH0_9EIME</name>
<dbReference type="VEuPathDB" id="ToxoDB:cyc_08674"/>
<feature type="region of interest" description="Disordered" evidence="3">
    <location>
        <begin position="1028"/>
        <end position="1068"/>
    </location>
</feature>
<feature type="compositionally biased region" description="Basic and acidic residues" evidence="3">
    <location>
        <begin position="1000"/>
        <end position="1011"/>
    </location>
</feature>
<keyword evidence="6" id="KW-1185">Reference proteome</keyword>
<dbReference type="Proteomes" id="UP000095192">
    <property type="component" value="Unassembled WGS sequence"/>
</dbReference>
<dbReference type="InParanoid" id="A0A1D3CSH0"/>
<evidence type="ECO:0000259" key="4">
    <source>
        <dbReference type="Pfam" id="PF12047"/>
    </source>
</evidence>
<feature type="compositionally biased region" description="Acidic residues" evidence="3">
    <location>
        <begin position="1045"/>
        <end position="1068"/>
    </location>
</feature>
<comment type="subcellular location">
    <subcellularLocation>
        <location evidence="1">Nucleus</location>
    </subcellularLocation>
</comment>
<gene>
    <name evidence="5" type="ORF">cyc_08674</name>
</gene>
<feature type="domain" description="RFTS" evidence="4">
    <location>
        <begin position="74"/>
        <end position="142"/>
    </location>
</feature>
<feature type="region of interest" description="Disordered" evidence="3">
    <location>
        <begin position="284"/>
        <end position="303"/>
    </location>
</feature>
<comment type="caution">
    <text evidence="5">The sequence shown here is derived from an EMBL/GenBank/DDBJ whole genome shotgun (WGS) entry which is preliminary data.</text>
</comment>
<evidence type="ECO:0000313" key="6">
    <source>
        <dbReference type="Proteomes" id="UP000095192"/>
    </source>
</evidence>
<evidence type="ECO:0000256" key="1">
    <source>
        <dbReference type="ARBA" id="ARBA00004123"/>
    </source>
</evidence>
<proteinExistence type="predicted"/>
<organism evidence="5 6">
    <name type="scientific">Cyclospora cayetanensis</name>
    <dbReference type="NCBI Taxonomy" id="88456"/>
    <lineage>
        <taxon>Eukaryota</taxon>
        <taxon>Sar</taxon>
        <taxon>Alveolata</taxon>
        <taxon>Apicomplexa</taxon>
        <taxon>Conoidasida</taxon>
        <taxon>Coccidia</taxon>
        <taxon>Eucoccidiorida</taxon>
        <taxon>Eimeriorina</taxon>
        <taxon>Eimeriidae</taxon>
        <taxon>Cyclospora</taxon>
    </lineage>
</organism>
<dbReference type="InterPro" id="IPR022702">
    <property type="entry name" value="Cytosine_MeTrfase1_RFD"/>
</dbReference>
<feature type="region of interest" description="Disordered" evidence="3">
    <location>
        <begin position="972"/>
        <end position="1011"/>
    </location>
</feature>
<reference evidence="5 6" key="1">
    <citation type="journal article" date="2016" name="BMC Genomics">
        <title>Comparative genomics reveals Cyclospora cayetanensis possesses coccidia-like metabolism and invasion components but unique surface antigens.</title>
        <authorList>
            <person name="Liu S."/>
            <person name="Wang L."/>
            <person name="Zheng H."/>
            <person name="Xu Z."/>
            <person name="Roellig D.M."/>
            <person name="Li N."/>
            <person name="Frace M.A."/>
            <person name="Tang K."/>
            <person name="Arrowood M.J."/>
            <person name="Moss D.M."/>
            <person name="Zhang L."/>
            <person name="Feng Y."/>
            <person name="Xiao L."/>
        </authorList>
    </citation>
    <scope>NUCLEOTIDE SEQUENCE [LARGE SCALE GENOMIC DNA]</scope>
    <source>
        <strain evidence="5 6">CHN_HEN01</strain>
    </source>
</reference>
<dbReference type="Pfam" id="PF12047">
    <property type="entry name" value="DNMT1-RFD"/>
    <property type="match status" value="1"/>
</dbReference>
<evidence type="ECO:0000313" key="5">
    <source>
        <dbReference type="EMBL" id="OEH74145.1"/>
    </source>
</evidence>
<evidence type="ECO:0000256" key="2">
    <source>
        <dbReference type="ARBA" id="ARBA00023242"/>
    </source>
</evidence>
<dbReference type="VEuPathDB" id="ToxoDB:LOC34624331"/>
<evidence type="ECO:0000256" key="3">
    <source>
        <dbReference type="SAM" id="MobiDB-lite"/>
    </source>
</evidence>
<dbReference type="EMBL" id="JROU02002108">
    <property type="protein sequence ID" value="OEH74145.1"/>
    <property type="molecule type" value="Genomic_DNA"/>
</dbReference>
<feature type="region of interest" description="Disordered" evidence="3">
    <location>
        <begin position="707"/>
        <end position="737"/>
    </location>
</feature>
<dbReference type="AlphaFoldDB" id="A0A1D3CSH0"/>
<feature type="region of interest" description="Disordered" evidence="3">
    <location>
        <begin position="538"/>
        <end position="567"/>
    </location>
</feature>
<feature type="compositionally biased region" description="Polar residues" evidence="3">
    <location>
        <begin position="1033"/>
        <end position="1042"/>
    </location>
</feature>
<accession>A0A1D3CSH0</accession>
<protein>
    <submittedName>
        <fullName evidence="5">Chloroquine resistance marker related protein</fullName>
    </submittedName>
</protein>
<dbReference type="GO" id="GO:0005634">
    <property type="term" value="C:nucleus"/>
    <property type="evidence" value="ECO:0007669"/>
    <property type="project" value="UniProtKB-SubCell"/>
</dbReference>
<keyword evidence="2" id="KW-0539">Nucleus</keyword>
<sequence length="1114" mass="117504">MYAKLVNVALLHSPQALLSVNHPVAAEVYPHLYAGSCKDSSACGSSLDGQLEKVALCSLKLAKNLKSFSVRIELREWRISYGTTPEKVPSLWCVSVSGRQYRLERPAGRYAALFASCRRRFEIAARVVPQLYVHPTTAYEELCGLLTAAETAKQKVQQTHEGQQPSSPSVRCFLEGERQHQQEHLNDPNSIFEHAKLLSALPIRKGKGSQLLSLCDPRGTGVRHLADETISPSCCWGGAFAVEGCTEEYLVSISRFLLTQIAAFEATVNGKGALLKDEQAANGNACATGGREEEGGSSSGDACSSRSLLKGPFCQKLIEKANAAHVYLPPLEYLLSPDLAALQEEEKNVQQRPDQQQQQLLLMLQQACASEVESARAAAAGEGSAADDLAETSHVWKQQHQRLQEQSKAELEEAVVQPMDELSIDPSEFPMCQQRVLPLALLHLYRHPELMELQDFLRVFSEYLQLLPPSIEILEAALLRPAVMPSRACVTGVNTPMGSTEAAASERHGHQRLQLTARMYELPHRLSLQEHQGALLLHESPSGGGRQDEDASFAASPGENAVEASTAEPVCKTDLTAADAATKAQADAATIAQAGVEEETDADVLKRLSAGESVGVADILGGEGKEGVYSSSNTVGATAAATEEAASNKPATAPASGEGLAVLQLAEALPRAVPVGSNAADGLVPEESMVSAALWLGIDLGFQRHPLQNKPKKKLRQHAAASGIKGEASSSQQQQQQGLFLEPSSLVGAAADSSTSSSFDGESSRHAAFAPAVSAAASAAAFYECAAGGRPNILQHVRRLLAEDAVFTAGALQPLQLGSRALRALDGLPFDIRLVDPLTAPLLLKRLLFECMYSPRRTYLTPSMMEPPPRRNAAAAVAPENAETHDQRLPMKIECIKSVDEVEASCLPSEFTSAEADMATAEMPREASGVSRVISAALVEGAVHAIEAAASASPTSKASAFAAPAAVAEGTDTPSALRSLPAAGSGEDSSSLTGGSDVCAEGKEQQEPREAKETAFAALGGAAAAAQRGGRSGCTSSNSCQPEASADEDLSDVSSLEEGDRDEDEETAEAAAAAAAAAGAIPAVEWVIDLGKAEVCGVDASAIDRLLLALHSLR</sequence>